<dbReference type="Proteomes" id="UP000218765">
    <property type="component" value="Chromosome"/>
</dbReference>
<dbReference type="AlphaFoldDB" id="A0A1Z4VNY1"/>
<dbReference type="Pfam" id="PF14026">
    <property type="entry name" value="SCO4226-like"/>
    <property type="match status" value="1"/>
</dbReference>
<gene>
    <name evidence="1" type="ORF">FOKN1_0730</name>
</gene>
<sequence>MLRKYVIEREVPGIGSNSAEGFCTVAGTSNTALARLGTRIQWVHSYVTADRTYCIYLAENEEVIREHARLSGFPANRITEVVTMIDPTTANRTAVSRVA</sequence>
<proteinExistence type="predicted"/>
<evidence type="ECO:0000313" key="1">
    <source>
        <dbReference type="EMBL" id="BAZ93132.1"/>
    </source>
</evidence>
<dbReference type="EMBL" id="AP018052">
    <property type="protein sequence ID" value="BAZ93132.1"/>
    <property type="molecule type" value="Genomic_DNA"/>
</dbReference>
<evidence type="ECO:0008006" key="3">
    <source>
        <dbReference type="Google" id="ProtNLM"/>
    </source>
</evidence>
<keyword evidence="2" id="KW-1185">Reference proteome</keyword>
<accession>A0A1Z4VNY1</accession>
<reference evidence="1 2" key="1">
    <citation type="submission" date="2017-05" db="EMBL/GenBank/DDBJ databases">
        <title>Thiocyanate degradation by Thiohalobacter thiocyanaticus FOKN1.</title>
        <authorList>
            <person name="Oshiki M."/>
            <person name="Fukushima T."/>
            <person name="Kawano S."/>
            <person name="Nakagawa J."/>
        </authorList>
    </citation>
    <scope>NUCLEOTIDE SEQUENCE [LARGE SCALE GENOMIC DNA]</scope>
    <source>
        <strain evidence="1 2">FOKN1</strain>
    </source>
</reference>
<name>A0A1Z4VNY1_9GAMM</name>
<dbReference type="KEGG" id="ttc:FOKN1_0730"/>
<protein>
    <recommendedName>
        <fullName evidence="3">DUF4242 domain-containing protein</fullName>
    </recommendedName>
</protein>
<organism evidence="1 2">
    <name type="scientific">Thiohalobacter thiocyanaticus</name>
    <dbReference type="NCBI Taxonomy" id="585455"/>
    <lineage>
        <taxon>Bacteria</taxon>
        <taxon>Pseudomonadati</taxon>
        <taxon>Pseudomonadota</taxon>
        <taxon>Gammaproteobacteria</taxon>
        <taxon>Thiohalobacterales</taxon>
        <taxon>Thiohalobacteraceae</taxon>
        <taxon>Thiohalobacter</taxon>
    </lineage>
</organism>
<dbReference type="InterPro" id="IPR025336">
    <property type="entry name" value="SCO4226-like"/>
</dbReference>
<evidence type="ECO:0000313" key="2">
    <source>
        <dbReference type="Proteomes" id="UP000218765"/>
    </source>
</evidence>